<keyword evidence="4" id="KW-0410">Iron transport</keyword>
<keyword evidence="8 12" id="KW-0798">TonB box</keyword>
<dbReference type="InterPro" id="IPR000531">
    <property type="entry name" value="Beta-barrel_TonB"/>
</dbReference>
<evidence type="ECO:0000256" key="3">
    <source>
        <dbReference type="ARBA" id="ARBA00022452"/>
    </source>
</evidence>
<dbReference type="PANTHER" id="PTHR32552:SF81">
    <property type="entry name" value="TONB-DEPENDENT OUTER MEMBRANE RECEPTOR"/>
    <property type="match status" value="1"/>
</dbReference>
<evidence type="ECO:0000256" key="5">
    <source>
        <dbReference type="ARBA" id="ARBA00022692"/>
    </source>
</evidence>
<evidence type="ECO:0000313" key="17">
    <source>
        <dbReference type="EMBL" id="PNU03751.1"/>
    </source>
</evidence>
<keyword evidence="9 11" id="KW-0472">Membrane</keyword>
<dbReference type="GO" id="GO:0006826">
    <property type="term" value="P:iron ion transport"/>
    <property type="evidence" value="ECO:0007669"/>
    <property type="project" value="UniProtKB-KW"/>
</dbReference>
<evidence type="ECO:0000256" key="13">
    <source>
        <dbReference type="SAM" id="MobiDB-lite"/>
    </source>
</evidence>
<dbReference type="Gene3D" id="2.40.170.20">
    <property type="entry name" value="TonB-dependent receptor, beta-barrel domain"/>
    <property type="match status" value="1"/>
</dbReference>
<evidence type="ECO:0000313" key="18">
    <source>
        <dbReference type="Proteomes" id="UP000236327"/>
    </source>
</evidence>
<dbReference type="Pfam" id="PF07715">
    <property type="entry name" value="Plug"/>
    <property type="match status" value="1"/>
</dbReference>
<dbReference type="Proteomes" id="UP000236327">
    <property type="component" value="Unassembled WGS sequence"/>
</dbReference>
<sequence>MEREMKMKGTIAMLMASSAATAPFYAHAQSDNAVATSEQAQLNDIVVTAQKRSERLSDVPLSITAATGEKLSAAGVTSSAELEKVVPGFAYQSTLYGAPIFTIRGIGFYDVSVAAPPAVSVYVDQVPLPYSVMTSGALLDVERVEALKGPQGTLFGQNSTGGAVNYIAAKPTDTLKYGADLGYGRFDSVEAQAFLSGSLTDTLKARVSVRTEQRGPWQKSVSRNDELGKRNFTTGRILFDWSPSDSLRFSLNLNGWVDKSDTIASQYVGYAASSPSYSDFEPDIRANQPAPNDPRAADWDPNVNLKKDDSFYQASLRSDLDLGPETTLTSISAYSRYQQESPIDPDGVPQPNFRAVVDAEIESFSQELRVAGRIFDGKLRWMIGGNYAHDSTQDDQNAVSFGSNSGVGPFRYYTFRTSSHQKVEAASVFGSLEYALASNLNLQGSARYTDTKRKLNGCLYDSGDGRLANAFALLSEIVTGVPTTIAPGACVTFGNSSVGTPGVPLPIVQRSLAEDNISWRAGIDWKPNQRTMLYANITKGYKSGSFSTLPALTPDTFDPATQEAVLAYEAGFKASVLDRRLQLTGAAFYYDYTDKQTLGFLPTFFGNLIALINIPKASVRGAEVGINFQPIEGLTFDGGATYVDAKVDSSFLTSNSFNSIVDIKGETLPSTPKWQLSGDTQYSFAANDRYNIFVGAAARYRTKAVAAFGGSPEFRLPGYATVDLRAGIEDSSGRWKAQIYGRNVFNKFYLIQATHNVDTIARTAGMPATYGINLTYRY</sequence>
<keyword evidence="18" id="KW-1185">Reference proteome</keyword>
<evidence type="ECO:0000256" key="10">
    <source>
        <dbReference type="ARBA" id="ARBA00023237"/>
    </source>
</evidence>
<keyword evidence="3 11" id="KW-1134">Transmembrane beta strand</keyword>
<dbReference type="PROSITE" id="PS52016">
    <property type="entry name" value="TONB_DEPENDENT_REC_3"/>
    <property type="match status" value="1"/>
</dbReference>
<evidence type="ECO:0000256" key="8">
    <source>
        <dbReference type="ARBA" id="ARBA00023077"/>
    </source>
</evidence>
<keyword evidence="7" id="KW-0406">Ion transport</keyword>
<proteinExistence type="inferred from homology"/>
<feature type="chain" id="PRO_5014325265" description="TonB-dependent receptor" evidence="14">
    <location>
        <begin position="29"/>
        <end position="778"/>
    </location>
</feature>
<evidence type="ECO:0000256" key="14">
    <source>
        <dbReference type="SAM" id="SignalP"/>
    </source>
</evidence>
<dbReference type="AlphaFoldDB" id="A0A2K2FY79"/>
<name>A0A2K2FY79_9SPHN</name>
<evidence type="ECO:0000256" key="9">
    <source>
        <dbReference type="ARBA" id="ARBA00023136"/>
    </source>
</evidence>
<evidence type="ECO:0000256" key="2">
    <source>
        <dbReference type="ARBA" id="ARBA00022448"/>
    </source>
</evidence>
<accession>A0A2K2FY79</accession>
<dbReference type="InterPro" id="IPR012910">
    <property type="entry name" value="Plug_dom"/>
</dbReference>
<comment type="similarity">
    <text evidence="11 12">Belongs to the TonB-dependent receptor family.</text>
</comment>
<evidence type="ECO:0000259" key="16">
    <source>
        <dbReference type="Pfam" id="PF07715"/>
    </source>
</evidence>
<gene>
    <name evidence="17" type="ORF">A8V01_22610</name>
</gene>
<keyword evidence="10 11" id="KW-0998">Cell outer membrane</keyword>
<reference evidence="17 18" key="1">
    <citation type="submission" date="2016-05" db="EMBL/GenBank/DDBJ databases">
        <title>Complete genome sequence of Novosphingobium guangzhouense SA925(T).</title>
        <authorList>
            <person name="Sha S."/>
        </authorList>
    </citation>
    <scope>NUCLEOTIDE SEQUENCE [LARGE SCALE GENOMIC DNA]</scope>
    <source>
        <strain evidence="17 18">SA925</strain>
    </source>
</reference>
<keyword evidence="5 11" id="KW-0812">Transmembrane</keyword>
<evidence type="ECO:0000256" key="6">
    <source>
        <dbReference type="ARBA" id="ARBA00023004"/>
    </source>
</evidence>
<keyword evidence="14" id="KW-0732">Signal</keyword>
<evidence type="ECO:0000256" key="4">
    <source>
        <dbReference type="ARBA" id="ARBA00022496"/>
    </source>
</evidence>
<organism evidence="17 18">
    <name type="scientific">Novosphingobium guangzhouense</name>
    <dbReference type="NCBI Taxonomy" id="1850347"/>
    <lineage>
        <taxon>Bacteria</taxon>
        <taxon>Pseudomonadati</taxon>
        <taxon>Pseudomonadota</taxon>
        <taxon>Alphaproteobacteria</taxon>
        <taxon>Sphingomonadales</taxon>
        <taxon>Sphingomonadaceae</taxon>
        <taxon>Novosphingobium</taxon>
    </lineage>
</organism>
<dbReference type="SUPFAM" id="SSF56935">
    <property type="entry name" value="Porins"/>
    <property type="match status" value="1"/>
</dbReference>
<evidence type="ECO:0000256" key="7">
    <source>
        <dbReference type="ARBA" id="ARBA00023065"/>
    </source>
</evidence>
<feature type="domain" description="TonB-dependent receptor-like beta-barrel" evidence="15">
    <location>
        <begin position="266"/>
        <end position="744"/>
    </location>
</feature>
<comment type="caution">
    <text evidence="17">The sequence shown here is derived from an EMBL/GenBank/DDBJ whole genome shotgun (WGS) entry which is preliminary data.</text>
</comment>
<keyword evidence="6" id="KW-0408">Iron</keyword>
<keyword evidence="2 11" id="KW-0813">Transport</keyword>
<feature type="domain" description="TonB-dependent receptor plug" evidence="16">
    <location>
        <begin position="56"/>
        <end position="163"/>
    </location>
</feature>
<dbReference type="GO" id="GO:0009279">
    <property type="term" value="C:cell outer membrane"/>
    <property type="evidence" value="ECO:0007669"/>
    <property type="project" value="UniProtKB-SubCell"/>
</dbReference>
<dbReference type="PANTHER" id="PTHR32552">
    <property type="entry name" value="FERRICHROME IRON RECEPTOR-RELATED"/>
    <property type="match status" value="1"/>
</dbReference>
<protein>
    <recommendedName>
        <fullName evidence="19">TonB-dependent receptor</fullName>
    </recommendedName>
</protein>
<evidence type="ECO:0008006" key="19">
    <source>
        <dbReference type="Google" id="ProtNLM"/>
    </source>
</evidence>
<dbReference type="InterPro" id="IPR036942">
    <property type="entry name" value="Beta-barrel_TonB_sf"/>
</dbReference>
<evidence type="ECO:0000256" key="1">
    <source>
        <dbReference type="ARBA" id="ARBA00004571"/>
    </source>
</evidence>
<evidence type="ECO:0000259" key="15">
    <source>
        <dbReference type="Pfam" id="PF00593"/>
    </source>
</evidence>
<feature type="region of interest" description="Disordered" evidence="13">
    <location>
        <begin position="281"/>
        <end position="302"/>
    </location>
</feature>
<evidence type="ECO:0000256" key="12">
    <source>
        <dbReference type="RuleBase" id="RU003357"/>
    </source>
</evidence>
<feature type="signal peptide" evidence="14">
    <location>
        <begin position="1"/>
        <end position="28"/>
    </location>
</feature>
<dbReference type="Pfam" id="PF00593">
    <property type="entry name" value="TonB_dep_Rec_b-barrel"/>
    <property type="match status" value="1"/>
</dbReference>
<dbReference type="InterPro" id="IPR039426">
    <property type="entry name" value="TonB-dep_rcpt-like"/>
</dbReference>
<comment type="subcellular location">
    <subcellularLocation>
        <location evidence="1 11">Cell outer membrane</location>
        <topology evidence="1 11">Multi-pass membrane protein</topology>
    </subcellularLocation>
</comment>
<dbReference type="EMBL" id="LYMM01000044">
    <property type="protein sequence ID" value="PNU03751.1"/>
    <property type="molecule type" value="Genomic_DNA"/>
</dbReference>
<evidence type="ECO:0000256" key="11">
    <source>
        <dbReference type="PROSITE-ProRule" id="PRU01360"/>
    </source>
</evidence>